<dbReference type="PANTHER" id="PTHR22932:SF1">
    <property type="entry name" value="CO-CHAPERONE PROTEIN DAF-41"/>
    <property type="match status" value="1"/>
</dbReference>
<organism evidence="3 4">
    <name type="scientific">Gigaspora margarita</name>
    <dbReference type="NCBI Taxonomy" id="4874"/>
    <lineage>
        <taxon>Eukaryota</taxon>
        <taxon>Fungi</taxon>
        <taxon>Fungi incertae sedis</taxon>
        <taxon>Mucoromycota</taxon>
        <taxon>Glomeromycotina</taxon>
        <taxon>Glomeromycetes</taxon>
        <taxon>Diversisporales</taxon>
        <taxon>Gigasporaceae</taxon>
        <taxon>Gigaspora</taxon>
    </lineage>
</organism>
<evidence type="ECO:0000313" key="4">
    <source>
        <dbReference type="Proteomes" id="UP000789901"/>
    </source>
</evidence>
<dbReference type="SUPFAM" id="SSF49764">
    <property type="entry name" value="HSP20-like chaperones"/>
    <property type="match status" value="1"/>
</dbReference>
<evidence type="ECO:0000313" key="3">
    <source>
        <dbReference type="EMBL" id="CAG8843458.1"/>
    </source>
</evidence>
<evidence type="ECO:0000256" key="1">
    <source>
        <dbReference type="ARBA" id="ARBA00025733"/>
    </source>
</evidence>
<dbReference type="EMBL" id="CAJVQB010072476">
    <property type="protein sequence ID" value="CAG8843458.1"/>
    <property type="molecule type" value="Genomic_DNA"/>
</dbReference>
<dbReference type="InterPro" id="IPR008978">
    <property type="entry name" value="HSP20-like_chaperone"/>
</dbReference>
<protein>
    <submittedName>
        <fullName evidence="3">18610_t:CDS:1</fullName>
    </submittedName>
</protein>
<dbReference type="PROSITE" id="PS51203">
    <property type="entry name" value="CS"/>
    <property type="match status" value="1"/>
</dbReference>
<comment type="caution">
    <text evidence="3">The sequence shown here is derived from an EMBL/GenBank/DDBJ whole genome shotgun (WGS) entry which is preliminary data.</text>
</comment>
<accession>A0ABN7WZW6</accession>
<feature type="non-terminal residue" evidence="3">
    <location>
        <position position="1"/>
    </location>
</feature>
<keyword evidence="4" id="KW-1185">Reference proteome</keyword>
<gene>
    <name evidence="3" type="ORF">GMARGA_LOCUS36555</name>
</gene>
<dbReference type="Proteomes" id="UP000789901">
    <property type="component" value="Unassembled WGS sequence"/>
</dbReference>
<dbReference type="InterPro" id="IPR007052">
    <property type="entry name" value="CS_dom"/>
</dbReference>
<sequence length="149" mass="16750">INVNKEKLSFEGIGGTEQKLYQFEINLYKEINPEASKHSQTAHSIVLVLDKAKHGQQYWLHLQKDRVKITYLKTDFAKCKDNDDNKEEGGGNDPLGGIDFFNLMGSASGGGGELQRQANPNIIIALVGNKIDLIQDFEDDKEDMNYSFK</sequence>
<dbReference type="InterPro" id="IPR045250">
    <property type="entry name" value="p23-like"/>
</dbReference>
<name>A0ABN7WZW6_GIGMA</name>
<proteinExistence type="inferred from homology"/>
<dbReference type="Gene3D" id="2.60.40.790">
    <property type="match status" value="1"/>
</dbReference>
<feature type="domain" description="CS" evidence="2">
    <location>
        <begin position="1"/>
        <end position="63"/>
    </location>
</feature>
<comment type="similarity">
    <text evidence="1">Belongs to the p23/wos2 family.</text>
</comment>
<reference evidence="3 4" key="1">
    <citation type="submission" date="2021-06" db="EMBL/GenBank/DDBJ databases">
        <authorList>
            <person name="Kallberg Y."/>
            <person name="Tangrot J."/>
            <person name="Rosling A."/>
        </authorList>
    </citation>
    <scope>NUCLEOTIDE SEQUENCE [LARGE SCALE GENOMIC DNA]</scope>
    <source>
        <strain evidence="3 4">120-4 pot B 10/14</strain>
    </source>
</reference>
<dbReference type="PANTHER" id="PTHR22932">
    <property type="entry name" value="TELOMERASE-BINDING PROTEIN P23 HSP90 CO-CHAPERONE"/>
    <property type="match status" value="1"/>
</dbReference>
<evidence type="ECO:0000259" key="2">
    <source>
        <dbReference type="PROSITE" id="PS51203"/>
    </source>
</evidence>